<protein>
    <submittedName>
        <fullName evidence="2">Uncharacterized protein</fullName>
    </submittedName>
</protein>
<dbReference type="Proteomes" id="UP000283644">
    <property type="component" value="Unassembled WGS sequence"/>
</dbReference>
<dbReference type="EMBL" id="QXGH01000003">
    <property type="protein sequence ID" value="RHW29083.1"/>
    <property type="molecule type" value="Genomic_DNA"/>
</dbReference>
<keyword evidence="1" id="KW-0472">Membrane</keyword>
<accession>A0A417Y8P6</accession>
<evidence type="ECO:0000313" key="3">
    <source>
        <dbReference type="Proteomes" id="UP000283644"/>
    </source>
</evidence>
<dbReference type="AlphaFoldDB" id="A0A417Y8P6"/>
<keyword evidence="1" id="KW-0812">Transmembrane</keyword>
<feature type="transmembrane region" description="Helical" evidence="1">
    <location>
        <begin position="63"/>
        <end position="86"/>
    </location>
</feature>
<organism evidence="2 3">
    <name type="scientific">Nocardioides immobilis</name>
    <dbReference type="NCBI Taxonomy" id="2049295"/>
    <lineage>
        <taxon>Bacteria</taxon>
        <taxon>Bacillati</taxon>
        <taxon>Actinomycetota</taxon>
        <taxon>Actinomycetes</taxon>
        <taxon>Propionibacteriales</taxon>
        <taxon>Nocardioidaceae</taxon>
        <taxon>Nocardioides</taxon>
    </lineage>
</organism>
<feature type="transmembrane region" description="Helical" evidence="1">
    <location>
        <begin position="35"/>
        <end position="56"/>
    </location>
</feature>
<keyword evidence="3" id="KW-1185">Reference proteome</keyword>
<proteinExistence type="predicted"/>
<sequence length="91" mass="9749">MSAAVIVGACQVAIFLALPGIANRYDSAEVPIQDIWWPAVIAVWAEAVLIGLVMMFAERTRPVGVGLVLGSVATFALYYTWLVFVVSSSFA</sequence>
<comment type="caution">
    <text evidence="2">The sequence shown here is derived from an EMBL/GenBank/DDBJ whole genome shotgun (WGS) entry which is preliminary data.</text>
</comment>
<gene>
    <name evidence="2" type="ORF">D0Z08_00395</name>
</gene>
<evidence type="ECO:0000256" key="1">
    <source>
        <dbReference type="SAM" id="Phobius"/>
    </source>
</evidence>
<keyword evidence="1" id="KW-1133">Transmembrane helix</keyword>
<evidence type="ECO:0000313" key="2">
    <source>
        <dbReference type="EMBL" id="RHW29083.1"/>
    </source>
</evidence>
<reference evidence="2 3" key="1">
    <citation type="submission" date="2018-09" db="EMBL/GenBank/DDBJ databases">
        <title>Genome sequencing of Nocardioides immobilis CCTCC AB 2017083 for comparison to Nocardioides silvaticus.</title>
        <authorList>
            <person name="Li C."/>
            <person name="Wang G."/>
        </authorList>
    </citation>
    <scope>NUCLEOTIDE SEQUENCE [LARGE SCALE GENOMIC DNA]</scope>
    <source>
        <strain evidence="2 3">CCTCC AB 2017083</strain>
    </source>
</reference>
<name>A0A417Y8P6_9ACTN</name>